<dbReference type="EMBL" id="CP011856">
    <property type="protein sequence ID" value="AKM54323.1"/>
    <property type="molecule type" value="Genomic_DNA"/>
</dbReference>
<accession>A0A0H3XHS4</accession>
<dbReference type="KEGG" id="seri:SERIO_v1c07610"/>
<dbReference type="RefSeq" id="WP_148553443.1">
    <property type="nucleotide sequence ID" value="NZ_CP011856.1"/>
</dbReference>
<evidence type="ECO:0000256" key="2">
    <source>
        <dbReference type="SAM" id="SignalP"/>
    </source>
</evidence>
<protein>
    <recommendedName>
        <fullName evidence="5">DUF3761 domain-containing protein</fullName>
    </recommendedName>
</protein>
<sequence length="54" mass="5693">MKKLILIISLISFLPFTTVTSTKCSCTGNTTQCNDESWSNSAGSGTCSHHGGVK</sequence>
<feature type="signal peptide" evidence="2">
    <location>
        <begin position="1"/>
        <end position="21"/>
    </location>
</feature>
<proteinExistence type="predicted"/>
<reference evidence="3 4" key="1">
    <citation type="journal article" date="2015" name="Genome Biol. Evol.">
        <title>Found and Lost: The Fates of Horizontally Acquired Genes in Arthropod-Symbiotic Spiroplasma.</title>
        <authorList>
            <person name="Lo W.S."/>
            <person name="Gasparich G.E."/>
            <person name="Kuo C.H."/>
        </authorList>
    </citation>
    <scope>NUCLEOTIDE SEQUENCE [LARGE SCALE GENOMIC DNA]</scope>
    <source>
        <strain evidence="4">TDA-040725-5</strain>
    </source>
</reference>
<dbReference type="PATRIC" id="fig|743698.3.peg.764"/>
<dbReference type="Proteomes" id="UP000035661">
    <property type="component" value="Chromosome"/>
</dbReference>
<gene>
    <name evidence="3" type="ORF">SERIO_v1c07610</name>
</gene>
<dbReference type="AlphaFoldDB" id="A0A0H3XHS4"/>
<keyword evidence="2" id="KW-0732">Signal</keyword>
<evidence type="ECO:0000256" key="1">
    <source>
        <dbReference type="SAM" id="MobiDB-lite"/>
    </source>
</evidence>
<name>A0A0H3XHS4_9MOLU</name>
<dbReference type="STRING" id="315358.SERIO_v1c07610"/>
<evidence type="ECO:0008006" key="5">
    <source>
        <dbReference type="Google" id="ProtNLM"/>
    </source>
</evidence>
<reference evidence="4" key="2">
    <citation type="submission" date="2015-06" db="EMBL/GenBank/DDBJ databases">
        <title>Complete genome sequence of Spiroplasma eriocheiris TDA-040725-5 (DSM 21848).</title>
        <authorList>
            <person name="Lo W.-S."/>
            <person name="Kuo C.-H."/>
        </authorList>
    </citation>
    <scope>NUCLEOTIDE SEQUENCE [LARGE SCALE GENOMIC DNA]</scope>
    <source>
        <strain evidence="4">TDA-040725-5</strain>
    </source>
</reference>
<keyword evidence="4" id="KW-1185">Reference proteome</keyword>
<organism evidence="3 4">
    <name type="scientific">Spiroplasma eriocheiris</name>
    <dbReference type="NCBI Taxonomy" id="315358"/>
    <lineage>
        <taxon>Bacteria</taxon>
        <taxon>Bacillati</taxon>
        <taxon>Mycoplasmatota</taxon>
        <taxon>Mollicutes</taxon>
        <taxon>Entomoplasmatales</taxon>
        <taxon>Spiroplasmataceae</taxon>
        <taxon>Spiroplasma</taxon>
    </lineage>
</organism>
<feature type="region of interest" description="Disordered" evidence="1">
    <location>
        <begin position="34"/>
        <end position="54"/>
    </location>
</feature>
<evidence type="ECO:0000313" key="4">
    <source>
        <dbReference type="Proteomes" id="UP000035661"/>
    </source>
</evidence>
<feature type="chain" id="PRO_5005203796" description="DUF3761 domain-containing protein" evidence="2">
    <location>
        <begin position="22"/>
        <end position="54"/>
    </location>
</feature>
<evidence type="ECO:0000313" key="3">
    <source>
        <dbReference type="EMBL" id="AKM54323.1"/>
    </source>
</evidence>
<feature type="compositionally biased region" description="Polar residues" evidence="1">
    <location>
        <begin position="34"/>
        <end position="47"/>
    </location>
</feature>